<feature type="binding site" evidence="9">
    <location>
        <position position="167"/>
    </location>
    <ligand>
        <name>phosphoenolpyruvate</name>
        <dbReference type="ChEBI" id="CHEBI:58702"/>
    </ligand>
</feature>
<dbReference type="PROSITE" id="PS00885">
    <property type="entry name" value="EPSP_SYNTHASE_2"/>
    <property type="match status" value="1"/>
</dbReference>
<comment type="caution">
    <text evidence="9">Lacks conserved residue(s) required for the propagation of feature annotation.</text>
</comment>
<comment type="function">
    <text evidence="1 9">Catalyzes the transfer of the enolpyruvyl moiety of phosphoenolpyruvate (PEP) to the 5-hydroxyl of shikimate-3-phosphate (S3P) to produce enolpyruvyl shikimate-3-phosphate and inorganic phosphate.</text>
</comment>
<feature type="binding site" evidence="9">
    <location>
        <position position="92"/>
    </location>
    <ligand>
        <name>phosphoenolpyruvate</name>
        <dbReference type="ChEBI" id="CHEBI:58702"/>
    </ligand>
</feature>
<dbReference type="InterPro" id="IPR036968">
    <property type="entry name" value="Enolpyruvate_Tfrase_sf"/>
</dbReference>
<dbReference type="Proteomes" id="UP001142078">
    <property type="component" value="Unassembled WGS sequence"/>
</dbReference>
<organism evidence="11 12">
    <name type="scientific">Anaerosalibacter massiliensis</name>
    <dbReference type="NCBI Taxonomy" id="1347392"/>
    <lineage>
        <taxon>Bacteria</taxon>
        <taxon>Bacillati</taxon>
        <taxon>Bacillota</taxon>
        <taxon>Tissierellia</taxon>
        <taxon>Tissierellales</taxon>
        <taxon>Sporanaerobacteraceae</taxon>
        <taxon>Anaerosalibacter</taxon>
    </lineage>
</organism>
<dbReference type="PROSITE" id="PS00104">
    <property type="entry name" value="EPSP_SYNTHASE_1"/>
    <property type="match status" value="1"/>
</dbReference>
<comment type="caution">
    <text evidence="11">The sequence shown here is derived from an EMBL/GenBank/DDBJ whole genome shotgun (WGS) entry which is preliminary data.</text>
</comment>
<feature type="domain" description="Enolpyruvate transferase" evidence="10">
    <location>
        <begin position="10"/>
        <end position="419"/>
    </location>
</feature>
<dbReference type="InterPro" id="IPR006264">
    <property type="entry name" value="EPSP_synthase"/>
</dbReference>
<dbReference type="HAMAP" id="MF_00210">
    <property type="entry name" value="EPSP_synth"/>
    <property type="match status" value="1"/>
</dbReference>
<keyword evidence="7 9" id="KW-0057">Aromatic amino acid biosynthesis</keyword>
<feature type="binding site" evidence="9">
    <location>
        <position position="20"/>
    </location>
    <ligand>
        <name>phosphoenolpyruvate</name>
        <dbReference type="ChEBI" id="CHEBI:58702"/>
    </ligand>
</feature>
<evidence type="ECO:0000256" key="4">
    <source>
        <dbReference type="ARBA" id="ARBA00022490"/>
    </source>
</evidence>
<name>A0A9X2MG67_9FIRM</name>
<accession>A0A9X2MG67</accession>
<dbReference type="InterPro" id="IPR001986">
    <property type="entry name" value="Enolpyruvate_Tfrase_dom"/>
</dbReference>
<dbReference type="PANTHER" id="PTHR21090:SF5">
    <property type="entry name" value="PENTAFUNCTIONAL AROM POLYPEPTIDE"/>
    <property type="match status" value="1"/>
</dbReference>
<evidence type="ECO:0000256" key="2">
    <source>
        <dbReference type="ARBA" id="ARBA00004811"/>
    </source>
</evidence>
<feature type="active site" description="Proton acceptor" evidence="9">
    <location>
        <position position="313"/>
    </location>
</feature>
<evidence type="ECO:0000313" key="12">
    <source>
        <dbReference type="Proteomes" id="UP001142078"/>
    </source>
</evidence>
<feature type="binding site" evidence="9">
    <location>
        <position position="25"/>
    </location>
    <ligand>
        <name>3-phosphoshikimate</name>
        <dbReference type="ChEBI" id="CHEBI:145989"/>
    </ligand>
</feature>
<comment type="pathway">
    <text evidence="2 9">Metabolic intermediate biosynthesis; chorismate biosynthesis; chorismate from D-erythrose 4-phosphate and phosphoenolpyruvate: step 6/7.</text>
</comment>
<dbReference type="GO" id="GO:0009073">
    <property type="term" value="P:aromatic amino acid family biosynthetic process"/>
    <property type="evidence" value="ECO:0007669"/>
    <property type="project" value="UniProtKB-KW"/>
</dbReference>
<gene>
    <name evidence="9 11" type="primary">aroA</name>
    <name evidence="11" type="ORF">NSA23_02285</name>
</gene>
<keyword evidence="4 9" id="KW-0963">Cytoplasm</keyword>
<feature type="binding site" evidence="9">
    <location>
        <position position="20"/>
    </location>
    <ligand>
        <name>3-phosphoshikimate</name>
        <dbReference type="ChEBI" id="CHEBI:145989"/>
    </ligand>
</feature>
<dbReference type="NCBIfam" id="TIGR01356">
    <property type="entry name" value="aroA"/>
    <property type="match status" value="1"/>
</dbReference>
<comment type="subunit">
    <text evidence="9">Monomer.</text>
</comment>
<reference evidence="11" key="1">
    <citation type="submission" date="2022-07" db="EMBL/GenBank/DDBJ databases">
        <title>Enhanced cultured diversity of the mouse gut microbiota enables custom-made synthetic communities.</title>
        <authorList>
            <person name="Afrizal A."/>
        </authorList>
    </citation>
    <scope>NUCLEOTIDE SEQUENCE</scope>
    <source>
        <strain evidence="11">DSM 29482</strain>
    </source>
</reference>
<dbReference type="FunFam" id="3.65.10.10:FF:000006">
    <property type="entry name" value="3-phosphoshikimate 1-carboxyvinyltransferase"/>
    <property type="match status" value="1"/>
</dbReference>
<evidence type="ECO:0000256" key="1">
    <source>
        <dbReference type="ARBA" id="ARBA00002174"/>
    </source>
</evidence>
<evidence type="ECO:0000256" key="8">
    <source>
        <dbReference type="ARBA" id="ARBA00044633"/>
    </source>
</evidence>
<evidence type="ECO:0000256" key="5">
    <source>
        <dbReference type="ARBA" id="ARBA00022605"/>
    </source>
</evidence>
<comment type="catalytic activity">
    <reaction evidence="8">
        <text>3-phosphoshikimate + phosphoenolpyruvate = 5-O-(1-carboxyvinyl)-3-phosphoshikimate + phosphate</text>
        <dbReference type="Rhea" id="RHEA:21256"/>
        <dbReference type="ChEBI" id="CHEBI:43474"/>
        <dbReference type="ChEBI" id="CHEBI:57701"/>
        <dbReference type="ChEBI" id="CHEBI:58702"/>
        <dbReference type="ChEBI" id="CHEBI:145989"/>
        <dbReference type="EC" id="2.5.1.19"/>
    </reaction>
    <physiologicalReaction direction="left-to-right" evidence="8">
        <dbReference type="Rhea" id="RHEA:21257"/>
    </physiologicalReaction>
</comment>
<dbReference type="Gene3D" id="3.65.10.10">
    <property type="entry name" value="Enolpyruvate transferase domain"/>
    <property type="match status" value="2"/>
</dbReference>
<dbReference type="PANTHER" id="PTHR21090">
    <property type="entry name" value="AROM/DEHYDROQUINATE SYNTHASE"/>
    <property type="match status" value="1"/>
</dbReference>
<feature type="binding site" evidence="9">
    <location>
        <position position="340"/>
    </location>
    <ligand>
        <name>3-phosphoshikimate</name>
        <dbReference type="ChEBI" id="CHEBI:145989"/>
    </ligand>
</feature>
<evidence type="ECO:0000256" key="6">
    <source>
        <dbReference type="ARBA" id="ARBA00022679"/>
    </source>
</evidence>
<keyword evidence="6 9" id="KW-0808">Transferase</keyword>
<dbReference type="InterPro" id="IPR013792">
    <property type="entry name" value="RNA3'P_cycl/enolpyr_Trfase_a/b"/>
</dbReference>
<evidence type="ECO:0000256" key="7">
    <source>
        <dbReference type="ARBA" id="ARBA00023141"/>
    </source>
</evidence>
<comment type="similarity">
    <text evidence="3 9">Belongs to the EPSP synthase family.</text>
</comment>
<dbReference type="GO" id="GO:0008652">
    <property type="term" value="P:amino acid biosynthetic process"/>
    <property type="evidence" value="ECO:0007669"/>
    <property type="project" value="UniProtKB-KW"/>
</dbReference>
<keyword evidence="12" id="KW-1185">Reference proteome</keyword>
<evidence type="ECO:0000313" key="11">
    <source>
        <dbReference type="EMBL" id="MCR2042938.1"/>
    </source>
</evidence>
<dbReference type="Pfam" id="PF00275">
    <property type="entry name" value="EPSP_synthase"/>
    <property type="match status" value="1"/>
</dbReference>
<dbReference type="PIRSF" id="PIRSF000505">
    <property type="entry name" value="EPSPS"/>
    <property type="match status" value="1"/>
</dbReference>
<dbReference type="GO" id="GO:0005737">
    <property type="term" value="C:cytoplasm"/>
    <property type="evidence" value="ECO:0007669"/>
    <property type="project" value="UniProtKB-SubCell"/>
</dbReference>
<dbReference type="GO" id="GO:0009423">
    <property type="term" value="P:chorismate biosynthetic process"/>
    <property type="evidence" value="ECO:0007669"/>
    <property type="project" value="UniProtKB-UniRule"/>
</dbReference>
<sequence length="426" mass="46689">MEIIGGNRFLKGEIKIPGDKSISHRSIILSSIAEGETEIYNFLDSEDTKATIDCFRKMGISIDKDGEKLVVKGKGLKGLAPPDCILDCKNSGTTMRLISGVLVGQNFSTILTGDNSLNNRPMSRIINPLKRMGGNIEGLDNEYPPLKIRPISNLNGIYYKMPVASAQVKSAILLASLYAEGETIIEEKGPSRDHTERMLNYFGARINKNNNLISLKGGSRLEGRKIFIPGDFSSASFFIVAALILEGSEIVIKDVGVNETRVGLLHVLKEMGGNIEIDNVKNFNNELVGDIYVKYSKLKSTNIYGNKIATFIDEIPILVVAATFAEGTTTINDASELKYKESDRIKVMTEEMNKMGASIKALEDGMIIEGGSSLKPAKLNSYNDHRIAMALFIAALKAEGKSYILGSECINISFPTFFDIPIRKID</sequence>
<feature type="binding site" evidence="9">
    <location>
        <position position="165"/>
    </location>
    <ligand>
        <name>3-phosphoshikimate</name>
        <dbReference type="ChEBI" id="CHEBI:145989"/>
    </ligand>
</feature>
<feature type="binding site" evidence="9">
    <location>
        <position position="120"/>
    </location>
    <ligand>
        <name>phosphoenolpyruvate</name>
        <dbReference type="ChEBI" id="CHEBI:58702"/>
    </ligand>
</feature>
<dbReference type="EMBL" id="JANJZL010000001">
    <property type="protein sequence ID" value="MCR2042938.1"/>
    <property type="molecule type" value="Genomic_DNA"/>
</dbReference>
<evidence type="ECO:0000256" key="9">
    <source>
        <dbReference type="HAMAP-Rule" id="MF_00210"/>
    </source>
</evidence>
<dbReference type="InterPro" id="IPR023193">
    <property type="entry name" value="EPSP_synthase_CS"/>
</dbReference>
<evidence type="ECO:0000256" key="3">
    <source>
        <dbReference type="ARBA" id="ARBA00009948"/>
    </source>
</evidence>
<comment type="subcellular location">
    <subcellularLocation>
        <location evidence="9">Cytoplasm</location>
    </subcellularLocation>
</comment>
<protein>
    <recommendedName>
        <fullName evidence="9">3-phosphoshikimate 1-carboxyvinyltransferase</fullName>
        <ecNumber evidence="9">2.5.1.19</ecNumber>
    </recommendedName>
    <alternativeName>
        <fullName evidence="9">5-enolpyruvylshikimate-3-phosphate synthase</fullName>
        <shortName evidence="9">EPSP synthase</shortName>
        <shortName evidence="9">EPSPS</shortName>
    </alternativeName>
</protein>
<feature type="binding site" evidence="9">
    <location>
        <position position="313"/>
    </location>
    <ligand>
        <name>3-phosphoshikimate</name>
        <dbReference type="ChEBI" id="CHEBI:145989"/>
    </ligand>
</feature>
<feature type="binding site" evidence="9">
    <location>
        <position position="344"/>
    </location>
    <ligand>
        <name>phosphoenolpyruvate</name>
        <dbReference type="ChEBI" id="CHEBI:58702"/>
    </ligand>
</feature>
<dbReference type="SUPFAM" id="SSF55205">
    <property type="entry name" value="EPT/RTPC-like"/>
    <property type="match status" value="1"/>
</dbReference>
<keyword evidence="5 9" id="KW-0028">Amino-acid biosynthesis</keyword>
<proteinExistence type="inferred from homology"/>
<dbReference type="AlphaFoldDB" id="A0A9X2MG67"/>
<dbReference type="FunFam" id="3.65.10.10:FF:000005">
    <property type="entry name" value="3-phosphoshikimate 1-carboxyvinyltransferase"/>
    <property type="match status" value="1"/>
</dbReference>
<dbReference type="RefSeq" id="WP_222704775.1">
    <property type="nucleotide sequence ID" value="NZ_CABKTM010000043.1"/>
</dbReference>
<dbReference type="CDD" id="cd01556">
    <property type="entry name" value="EPSP_synthase"/>
    <property type="match status" value="1"/>
</dbReference>
<evidence type="ECO:0000259" key="10">
    <source>
        <dbReference type="Pfam" id="PF00275"/>
    </source>
</evidence>
<feature type="binding site" evidence="9">
    <location>
        <position position="21"/>
    </location>
    <ligand>
        <name>3-phosphoshikimate</name>
        <dbReference type="ChEBI" id="CHEBI:145989"/>
    </ligand>
</feature>
<dbReference type="EC" id="2.5.1.19" evidence="9"/>
<feature type="binding site" evidence="9">
    <location>
        <position position="167"/>
    </location>
    <ligand>
        <name>3-phosphoshikimate</name>
        <dbReference type="ChEBI" id="CHEBI:145989"/>
    </ligand>
</feature>
<feature type="binding site" evidence="9">
    <location>
        <position position="386"/>
    </location>
    <ligand>
        <name>phosphoenolpyruvate</name>
        <dbReference type="ChEBI" id="CHEBI:58702"/>
    </ligand>
</feature>
<dbReference type="GO" id="GO:0003866">
    <property type="term" value="F:3-phosphoshikimate 1-carboxyvinyltransferase activity"/>
    <property type="evidence" value="ECO:0007669"/>
    <property type="project" value="UniProtKB-UniRule"/>
</dbReference>